<evidence type="ECO:0000256" key="1">
    <source>
        <dbReference type="SAM" id="MobiDB-lite"/>
    </source>
</evidence>
<reference evidence="2" key="1">
    <citation type="submission" date="2020-02" db="EMBL/GenBank/DDBJ databases">
        <authorList>
            <person name="Meier V. D."/>
        </authorList>
    </citation>
    <scope>NUCLEOTIDE SEQUENCE</scope>
    <source>
        <strain evidence="2">AVDCRST_MAG77</strain>
    </source>
</reference>
<name>A0A6J4J5Y3_9CHLR</name>
<organism evidence="2">
    <name type="scientific">uncultured Chloroflexota bacterium</name>
    <dbReference type="NCBI Taxonomy" id="166587"/>
    <lineage>
        <taxon>Bacteria</taxon>
        <taxon>Bacillati</taxon>
        <taxon>Chloroflexota</taxon>
        <taxon>environmental samples</taxon>
    </lineage>
</organism>
<sequence>MGPVGLYAFHTTAPRPPQVGHSGALEEPLPLQSTQPTQPLPSAGLTRALLAVLLTIVPPLLPAPAAAAPTLPAPLPMAVPAAQASVPAQGAMGAITYRFDAGLGAEDAALIRDAVAQAQRTFGDAGPITVMAGASHTHSGGDGDVLGDAGPGEITLYTAAWRDEPADVRRSVVLHEYYHTLQTHLARSLEVEYDEDYKPSDEDVDYEGPRWLVEGTAVYAAARAMDAAGLVPYAKERGLRLELAAETTTTLKALETTAQTERSPDKDAHYTLGFFAAELLARSVPNDPYLRAYWTALGDGLPYDRAFRRAFGLTPDEFYAHFEAHRRNGYR</sequence>
<accession>A0A6J4J5Y3</accession>
<dbReference type="AlphaFoldDB" id="A0A6J4J5Y3"/>
<proteinExistence type="predicted"/>
<dbReference type="EMBL" id="CADCTC010000171">
    <property type="protein sequence ID" value="CAA9268865.1"/>
    <property type="molecule type" value="Genomic_DNA"/>
</dbReference>
<evidence type="ECO:0008006" key="3">
    <source>
        <dbReference type="Google" id="ProtNLM"/>
    </source>
</evidence>
<feature type="region of interest" description="Disordered" evidence="1">
    <location>
        <begin position="11"/>
        <end position="40"/>
    </location>
</feature>
<evidence type="ECO:0000313" key="2">
    <source>
        <dbReference type="EMBL" id="CAA9268865.1"/>
    </source>
</evidence>
<protein>
    <recommendedName>
        <fullName evidence="3">DUF2268 domain-containing protein</fullName>
    </recommendedName>
</protein>
<gene>
    <name evidence="2" type="ORF">AVDCRST_MAG77-3072</name>
</gene>
<feature type="compositionally biased region" description="Low complexity" evidence="1">
    <location>
        <begin position="28"/>
        <end position="40"/>
    </location>
</feature>